<dbReference type="InterPro" id="IPR007371">
    <property type="entry name" value="TPK_catalytic"/>
</dbReference>
<accession>A0A7Z0BBZ0</accession>
<proteinExistence type="predicted"/>
<feature type="transmembrane region" description="Helical" evidence="5">
    <location>
        <begin position="349"/>
        <end position="374"/>
    </location>
</feature>
<evidence type="ECO:0000313" key="9">
    <source>
        <dbReference type="Proteomes" id="UP000523545"/>
    </source>
</evidence>
<evidence type="ECO:0000256" key="2">
    <source>
        <dbReference type="ARBA" id="ARBA00022741"/>
    </source>
</evidence>
<evidence type="ECO:0000313" key="8">
    <source>
        <dbReference type="EMBL" id="NYH40285.1"/>
    </source>
</evidence>
<name>A0A7Z0BBZ0_9ACTN</name>
<dbReference type="GO" id="GO:0004788">
    <property type="term" value="F:thiamine diphosphokinase activity"/>
    <property type="evidence" value="ECO:0007669"/>
    <property type="project" value="InterPro"/>
</dbReference>
<dbReference type="NCBIfam" id="NF040608">
    <property type="entry name" value="division_SteA"/>
    <property type="match status" value="1"/>
</dbReference>
<dbReference type="Gene3D" id="3.40.50.10240">
    <property type="entry name" value="Thiamin pyrophosphokinase, catalytic domain"/>
    <property type="match status" value="1"/>
</dbReference>
<organism evidence="8 9">
    <name type="scientific">Micromonospora jinlongensis</name>
    <dbReference type="NCBI Taxonomy" id="1287877"/>
    <lineage>
        <taxon>Bacteria</taxon>
        <taxon>Bacillati</taxon>
        <taxon>Actinomycetota</taxon>
        <taxon>Actinomycetes</taxon>
        <taxon>Micromonosporales</taxon>
        <taxon>Micromonosporaceae</taxon>
        <taxon>Micromonospora</taxon>
    </lineage>
</organism>
<keyword evidence="5" id="KW-1133">Transmembrane helix</keyword>
<dbReference type="Pfam" id="PF12555">
    <property type="entry name" value="SteA-like_C"/>
    <property type="match status" value="1"/>
</dbReference>
<comment type="caution">
    <text evidence="8">The sequence shown here is derived from an EMBL/GenBank/DDBJ whole genome shotgun (WGS) entry which is preliminary data.</text>
</comment>
<dbReference type="EMBL" id="JACCHK010000001">
    <property type="protein sequence ID" value="NYH40285.1"/>
    <property type="molecule type" value="Genomic_DNA"/>
</dbReference>
<keyword evidence="1" id="KW-0808">Transferase</keyword>
<dbReference type="GO" id="GO:0005524">
    <property type="term" value="F:ATP binding"/>
    <property type="evidence" value="ECO:0007669"/>
    <property type="project" value="UniProtKB-KW"/>
</dbReference>
<dbReference type="InterPro" id="IPR047795">
    <property type="entry name" value="Put_SteA-like"/>
</dbReference>
<sequence length="392" mass="41852">MRLPTLRRNRSSEPGRVLGTARLDRRTKRLVGRLRPGDIAIIDHVDLDRVAADSLVAVGVAAVLNAKPSVSGRYPNLGPEVLIAAGIPLLDDLGEGVFERIREGDQVRIEGNTVFAGDEPVAHGSLQDAETVAKAMADAREGLSVQLEAFAANTMDYLRQERDLLLDGVGVPDIDTQIQGRHCLIVVRGYDYKADLDVLRPYIREFKPVLIGVDGGADALVEAGYTPDMIIGDMDSVTDDVLRCGAEVIVHAYPDGRAPGLPRVNGLGVPAVTFPAAATSEDLAMLLADEKGASLLVAVGTHATLVEFLDKGRGGMASTFLTRLKVGGKLVDAKGVSRLYRQNISGSSLLLLVLSAIAAMASAVAVSTVGKAYLGVVAEWWDNFVFQLYRLF</sequence>
<keyword evidence="2" id="KW-0547">Nucleotide-binding</keyword>
<feature type="domain" description="SteA-like C-terminal" evidence="7">
    <location>
        <begin position="334"/>
        <end position="385"/>
    </location>
</feature>
<keyword evidence="5" id="KW-0812">Transmembrane</keyword>
<dbReference type="GO" id="GO:0009229">
    <property type="term" value="P:thiamine diphosphate biosynthetic process"/>
    <property type="evidence" value="ECO:0007669"/>
    <property type="project" value="InterPro"/>
</dbReference>
<dbReference type="GO" id="GO:0016301">
    <property type="term" value="F:kinase activity"/>
    <property type="evidence" value="ECO:0007669"/>
    <property type="project" value="UniProtKB-KW"/>
</dbReference>
<dbReference type="Proteomes" id="UP000523545">
    <property type="component" value="Unassembled WGS sequence"/>
</dbReference>
<keyword evidence="5" id="KW-0472">Membrane</keyword>
<evidence type="ECO:0000256" key="3">
    <source>
        <dbReference type="ARBA" id="ARBA00022777"/>
    </source>
</evidence>
<evidence type="ECO:0000259" key="6">
    <source>
        <dbReference type="Pfam" id="PF04263"/>
    </source>
</evidence>
<feature type="domain" description="Thiamin pyrophosphokinase catalytic" evidence="6">
    <location>
        <begin position="208"/>
        <end position="243"/>
    </location>
</feature>
<dbReference type="Pfam" id="PF04263">
    <property type="entry name" value="TPK_catalytic"/>
    <property type="match status" value="1"/>
</dbReference>
<protein>
    <submittedName>
        <fullName evidence="8">Putative membrane-anchored protein</fullName>
    </submittedName>
</protein>
<reference evidence="8 9" key="1">
    <citation type="submission" date="2020-07" db="EMBL/GenBank/DDBJ databases">
        <title>Sequencing the genomes of 1000 actinobacteria strains.</title>
        <authorList>
            <person name="Klenk H.-P."/>
        </authorList>
    </citation>
    <scope>NUCLEOTIDE SEQUENCE [LARGE SCALE GENOMIC DNA]</scope>
    <source>
        <strain evidence="8 9">DSM 45876</strain>
    </source>
</reference>
<keyword evidence="3" id="KW-0418">Kinase</keyword>
<keyword evidence="9" id="KW-1185">Reference proteome</keyword>
<dbReference type="InterPro" id="IPR022215">
    <property type="entry name" value="SteA-like_C"/>
</dbReference>
<dbReference type="RefSeq" id="WP_179778433.1">
    <property type="nucleotide sequence ID" value="NZ_JACCHK010000001.1"/>
</dbReference>
<keyword evidence="4" id="KW-0067">ATP-binding</keyword>
<gene>
    <name evidence="8" type="ORF">HNR22_000012</name>
</gene>
<evidence type="ECO:0000259" key="7">
    <source>
        <dbReference type="Pfam" id="PF12555"/>
    </source>
</evidence>
<evidence type="ECO:0000256" key="1">
    <source>
        <dbReference type="ARBA" id="ARBA00022679"/>
    </source>
</evidence>
<dbReference type="SUPFAM" id="SSF63999">
    <property type="entry name" value="Thiamin pyrophosphokinase, catalytic domain"/>
    <property type="match status" value="1"/>
</dbReference>
<dbReference type="InterPro" id="IPR036759">
    <property type="entry name" value="TPK_catalytic_sf"/>
</dbReference>
<evidence type="ECO:0000256" key="5">
    <source>
        <dbReference type="SAM" id="Phobius"/>
    </source>
</evidence>
<dbReference type="AlphaFoldDB" id="A0A7Z0BBZ0"/>
<evidence type="ECO:0000256" key="4">
    <source>
        <dbReference type="ARBA" id="ARBA00022840"/>
    </source>
</evidence>